<proteinExistence type="predicted"/>
<keyword evidence="2" id="KW-0472">Membrane</keyword>
<evidence type="ECO:0000256" key="1">
    <source>
        <dbReference type="SAM" id="MobiDB-lite"/>
    </source>
</evidence>
<evidence type="ECO:0000313" key="4">
    <source>
        <dbReference type="Proteomes" id="UP000031202"/>
    </source>
</evidence>
<dbReference type="EMBL" id="JWSZ01000003">
    <property type="protein sequence ID" value="KIC59508.1"/>
    <property type="molecule type" value="Genomic_DNA"/>
</dbReference>
<dbReference type="Proteomes" id="UP000031202">
    <property type="component" value="Unassembled WGS sequence"/>
</dbReference>
<sequence length="534" mass="58108">MSAISVEFEDILLGKPDQLDPRAAELLAAAAAIERAAQSLRGLIDGQISQSTDALARTAAEVARSLNTARTRYRNTGEALRTYAADLRPIQDDARAAIATAEYYDQRSATLPNDISRREGDLLRAEAVDAPQHQIDEIDNDLRRLRQSESNAYAQVQDARQQLYSARDRLRAIADTAIAKIETAIEGDRDSAYDNWNQFWEGAATWIGEWAATVLKGVLEFLGQLLAVLVAIVVILVVIVIVAALLAAIAAVIGWIALAVLAVLIVGSLLLLFTLRDGSSSRQPRHVDDASQTFDRSPAVPNSRGEAPADYGDLFEDVGRQDARGAQDSTHIRVVAIMQDGKVVAWRVQLPSTQNWSPFNEHGGLNDLSTDAMLALNPSVRTQYERAVYDAMRRAGVFDSDAPIMLTGWSLGGMMAGDIATDPALDGRVQSVVTAGSAIDKYADAIDPSVRVTQVNNVWDPVHHLELVGYGRDDVPGPNWQTFHPVDPRVHDSTMYGELADDVVPDVRPGDEIFFAGNAVGTTEHVHEEVYVRG</sequence>
<accession>A0A0B4DZ10</accession>
<dbReference type="RefSeq" id="WP_039412990.1">
    <property type="nucleotide sequence ID" value="NZ_JWSZ01000003.1"/>
</dbReference>
<feature type="transmembrane region" description="Helical" evidence="2">
    <location>
        <begin position="255"/>
        <end position="275"/>
    </location>
</feature>
<dbReference type="AlphaFoldDB" id="A0A0B4DZ10"/>
<keyword evidence="2" id="KW-1133">Transmembrane helix</keyword>
<dbReference type="SUPFAM" id="SSF53474">
    <property type="entry name" value="alpha/beta-Hydrolases"/>
    <property type="match status" value="1"/>
</dbReference>
<name>A0A0B4DZ10_9MICO</name>
<dbReference type="InterPro" id="IPR029058">
    <property type="entry name" value="AB_hydrolase_fold"/>
</dbReference>
<evidence type="ECO:0000256" key="2">
    <source>
        <dbReference type="SAM" id="Phobius"/>
    </source>
</evidence>
<reference evidence="3 4" key="1">
    <citation type="submission" date="2014-12" db="EMBL/GenBank/DDBJ databases">
        <title>Genome sequencing of Microbacterium hominis TPW29.</title>
        <authorList>
            <person name="Tan P.W."/>
            <person name="Chan K.-G."/>
        </authorList>
    </citation>
    <scope>NUCLEOTIDE SEQUENCE [LARGE SCALE GENOMIC DNA]</scope>
    <source>
        <strain evidence="3 4">TPW29</strain>
    </source>
</reference>
<feature type="transmembrane region" description="Helical" evidence="2">
    <location>
        <begin position="225"/>
        <end position="249"/>
    </location>
</feature>
<feature type="region of interest" description="Disordered" evidence="1">
    <location>
        <begin position="279"/>
        <end position="308"/>
    </location>
</feature>
<keyword evidence="2" id="KW-0812">Transmembrane</keyword>
<protein>
    <submittedName>
        <fullName evidence="3">Uncharacterized protein</fullName>
    </submittedName>
</protein>
<organism evidence="3 4">
    <name type="scientific">Microbacterium hominis</name>
    <dbReference type="NCBI Taxonomy" id="162426"/>
    <lineage>
        <taxon>Bacteria</taxon>
        <taxon>Bacillati</taxon>
        <taxon>Actinomycetota</taxon>
        <taxon>Actinomycetes</taxon>
        <taxon>Micrococcales</taxon>
        <taxon>Microbacteriaceae</taxon>
        <taxon>Microbacterium</taxon>
    </lineage>
</organism>
<evidence type="ECO:0000313" key="3">
    <source>
        <dbReference type="EMBL" id="KIC59508.1"/>
    </source>
</evidence>
<gene>
    <name evidence="3" type="ORF">RM52_03390</name>
</gene>
<comment type="caution">
    <text evidence="3">The sequence shown here is derived from an EMBL/GenBank/DDBJ whole genome shotgun (WGS) entry which is preliminary data.</text>
</comment>